<evidence type="ECO:0000256" key="1">
    <source>
        <dbReference type="ARBA" id="ARBA00004651"/>
    </source>
</evidence>
<evidence type="ECO:0000313" key="15">
    <source>
        <dbReference type="EMBL" id="RHB37567.1"/>
    </source>
</evidence>
<comment type="function">
    <text evidence="12">Catalyzes the reversible phosphatidyl group transfer from one phosphatidylglycerol molecule to another to form cardiolipin (CL) (diphosphatidylglycerol) and glycerol.</text>
</comment>
<evidence type="ECO:0000256" key="8">
    <source>
        <dbReference type="ARBA" id="ARBA00023098"/>
    </source>
</evidence>
<evidence type="ECO:0000256" key="9">
    <source>
        <dbReference type="ARBA" id="ARBA00023136"/>
    </source>
</evidence>
<dbReference type="SMART" id="SM00155">
    <property type="entry name" value="PLDc"/>
    <property type="match status" value="2"/>
</dbReference>
<evidence type="ECO:0000256" key="7">
    <source>
        <dbReference type="ARBA" id="ARBA00022989"/>
    </source>
</evidence>
<keyword evidence="3 12" id="KW-0444">Lipid biosynthesis</keyword>
<evidence type="ECO:0000256" key="3">
    <source>
        <dbReference type="ARBA" id="ARBA00022516"/>
    </source>
</evidence>
<feature type="active site" evidence="12">
    <location>
        <position position="229"/>
    </location>
</feature>
<feature type="transmembrane region" description="Helical" evidence="12">
    <location>
        <begin position="43"/>
        <end position="62"/>
    </location>
</feature>
<dbReference type="SUPFAM" id="SSF56024">
    <property type="entry name" value="Phospholipase D/nuclease"/>
    <property type="match status" value="2"/>
</dbReference>
<dbReference type="InterPro" id="IPR027379">
    <property type="entry name" value="CLS_N"/>
</dbReference>
<dbReference type="EC" id="2.7.8.-" evidence="12 13"/>
<dbReference type="RefSeq" id="WP_025867550.1">
    <property type="nucleotide sequence ID" value="NZ_CABJFV010000002.1"/>
</dbReference>
<keyword evidence="7 12" id="KW-1133">Transmembrane helix</keyword>
<feature type="domain" description="PLD phosphodiesterase" evidence="14">
    <location>
        <begin position="217"/>
        <end position="244"/>
    </location>
</feature>
<keyword evidence="6" id="KW-0677">Repeat</keyword>
<dbReference type="AlphaFoldDB" id="A0A413VV99"/>
<dbReference type="Pfam" id="PF13091">
    <property type="entry name" value="PLDc_2"/>
    <property type="match status" value="2"/>
</dbReference>
<evidence type="ECO:0000256" key="6">
    <source>
        <dbReference type="ARBA" id="ARBA00022737"/>
    </source>
</evidence>
<evidence type="ECO:0000313" key="16">
    <source>
        <dbReference type="Proteomes" id="UP000284379"/>
    </source>
</evidence>
<feature type="active site" evidence="12">
    <location>
        <position position="397"/>
    </location>
</feature>
<reference evidence="15 16" key="1">
    <citation type="submission" date="2018-08" db="EMBL/GenBank/DDBJ databases">
        <title>A genome reference for cultivated species of the human gut microbiota.</title>
        <authorList>
            <person name="Zou Y."/>
            <person name="Xue W."/>
            <person name="Luo G."/>
        </authorList>
    </citation>
    <scope>NUCLEOTIDE SEQUENCE [LARGE SCALE GENOMIC DNA]</scope>
    <source>
        <strain evidence="15 16">AM40-30BH</strain>
    </source>
</reference>
<evidence type="ECO:0000256" key="10">
    <source>
        <dbReference type="ARBA" id="ARBA00023209"/>
    </source>
</evidence>
<name>A0A413VV99_9BACE</name>
<organism evidence="15 16">
    <name type="scientific">Bacteroides nordii</name>
    <dbReference type="NCBI Taxonomy" id="291645"/>
    <lineage>
        <taxon>Bacteria</taxon>
        <taxon>Pseudomonadati</taxon>
        <taxon>Bacteroidota</taxon>
        <taxon>Bacteroidia</taxon>
        <taxon>Bacteroidales</taxon>
        <taxon>Bacteroidaceae</taxon>
        <taxon>Bacteroides</taxon>
    </lineage>
</organism>
<dbReference type="Gene3D" id="3.30.870.10">
    <property type="entry name" value="Endonuclease Chain A"/>
    <property type="match status" value="2"/>
</dbReference>
<dbReference type="PANTHER" id="PTHR21248:SF22">
    <property type="entry name" value="PHOSPHOLIPASE D"/>
    <property type="match status" value="1"/>
</dbReference>
<dbReference type="PROSITE" id="PS50035">
    <property type="entry name" value="PLD"/>
    <property type="match status" value="2"/>
</dbReference>
<comment type="catalytic activity">
    <reaction evidence="12">
        <text>2 a 1,2-diacyl-sn-glycero-3-phospho-(1'-sn-glycerol) = a cardiolipin + glycerol</text>
        <dbReference type="Rhea" id="RHEA:31451"/>
        <dbReference type="ChEBI" id="CHEBI:17754"/>
        <dbReference type="ChEBI" id="CHEBI:62237"/>
        <dbReference type="ChEBI" id="CHEBI:64716"/>
    </reaction>
</comment>
<proteinExistence type="inferred from homology"/>
<dbReference type="GO" id="GO:0008808">
    <property type="term" value="F:cardiolipin synthase activity"/>
    <property type="evidence" value="ECO:0007669"/>
    <property type="project" value="UniProtKB-UniRule"/>
</dbReference>
<dbReference type="GO" id="GO:0005886">
    <property type="term" value="C:plasma membrane"/>
    <property type="evidence" value="ECO:0007669"/>
    <property type="project" value="UniProtKB-SubCell"/>
</dbReference>
<evidence type="ECO:0000256" key="5">
    <source>
        <dbReference type="ARBA" id="ARBA00022692"/>
    </source>
</evidence>
<dbReference type="Proteomes" id="UP000284379">
    <property type="component" value="Unassembled WGS sequence"/>
</dbReference>
<dbReference type="InterPro" id="IPR001736">
    <property type="entry name" value="PLipase_D/transphosphatidylase"/>
</dbReference>
<feature type="active site" evidence="12">
    <location>
        <position position="222"/>
    </location>
</feature>
<keyword evidence="2 12" id="KW-1003">Cell membrane</keyword>
<dbReference type="EMBL" id="QSGO01000002">
    <property type="protein sequence ID" value="RHB37567.1"/>
    <property type="molecule type" value="Genomic_DNA"/>
</dbReference>
<comment type="caution">
    <text evidence="15">The sequence shown here is derived from an EMBL/GenBank/DDBJ whole genome shotgun (WGS) entry which is preliminary data.</text>
</comment>
<dbReference type="GeneID" id="69500725"/>
<dbReference type="InterPro" id="IPR022924">
    <property type="entry name" value="Cardiolipin_synthase"/>
</dbReference>
<comment type="similarity">
    <text evidence="12">Belongs to the phospholipase D family. Cardiolipin synthase subfamily.</text>
</comment>
<feature type="active site" evidence="12">
    <location>
        <position position="399"/>
    </location>
</feature>
<accession>A0A413VV99</accession>
<dbReference type="CDD" id="cd09110">
    <property type="entry name" value="PLDc_CLS_1"/>
    <property type="match status" value="1"/>
</dbReference>
<keyword evidence="11 12" id="KW-1208">Phospholipid metabolism</keyword>
<keyword evidence="4 12" id="KW-0808">Transferase</keyword>
<evidence type="ECO:0000256" key="2">
    <source>
        <dbReference type="ARBA" id="ARBA00022475"/>
    </source>
</evidence>
<evidence type="ECO:0000256" key="13">
    <source>
        <dbReference type="NCBIfam" id="TIGR04265"/>
    </source>
</evidence>
<dbReference type="InterPro" id="IPR025202">
    <property type="entry name" value="PLD-like_dom"/>
</dbReference>
<dbReference type="InterPro" id="IPR030874">
    <property type="entry name" value="Cardiolipin_synth_Firmi"/>
</dbReference>
<keyword evidence="10 12" id="KW-0594">Phospholipid biosynthesis</keyword>
<feature type="active site" evidence="12">
    <location>
        <position position="404"/>
    </location>
</feature>
<dbReference type="PANTHER" id="PTHR21248">
    <property type="entry name" value="CARDIOLIPIN SYNTHASE"/>
    <property type="match status" value="1"/>
</dbReference>
<sequence length="479" mass="55371">MIDWNLIFSQIATVAFDIVYFGAIIGTIIVVILDNRNPVKTMAWILVLMFLPIVGLVFYFFFGRSQRRERIIGKKSYGRLLKKPMAEYLAQDPSILPGEYDRLIKLFQHTNQALPFEGNRVEVFTGGYSKLQALLRELQKAQRHIHMEYYIFEDDSIGRLVRDVLIEKARAGVEVRVIYDDVGCWHVPNTFFEVMREAGIEVRSFLKVRFPLFTSRVNYRNHRKIVVIDGVVGFVGGMNLAERYMRGFSWGTWRDTHIMLQGKAVHGLQSAFLLDWYFVDRTLITASRYFPKIDSYGDSLVQIVTSEPVGPWKEIMQGLTMAISGAKRYFYMQTPYFLPTEQILAAMQTAALAGVDVRLMLPEHADNRITHLGSRSYLADVLQAGVKVYFYKKGFLHSKLMVSDDMLSTVGSTNLDFRSFEHNFEVNAFMYDMETALQMKEIFMTDQRESTQVFLKNWVKRPWPQKALESVVRLLAPLL</sequence>
<keyword evidence="9 12" id="KW-0472">Membrane</keyword>
<gene>
    <name evidence="15" type="primary">cls</name>
    <name evidence="15" type="ORF">DW888_03045</name>
</gene>
<protein>
    <recommendedName>
        <fullName evidence="12 13">Cardiolipin synthase</fullName>
        <shortName evidence="12">CL synthase</shortName>
        <ecNumber evidence="12 13">2.7.8.-</ecNumber>
    </recommendedName>
</protein>
<keyword evidence="5 12" id="KW-0812">Transmembrane</keyword>
<feature type="active site" evidence="12">
    <location>
        <position position="224"/>
    </location>
</feature>
<dbReference type="GO" id="GO:0032049">
    <property type="term" value="P:cardiolipin biosynthetic process"/>
    <property type="evidence" value="ECO:0007669"/>
    <property type="project" value="UniProtKB-UniRule"/>
</dbReference>
<evidence type="ECO:0000259" key="14">
    <source>
        <dbReference type="PROSITE" id="PS50035"/>
    </source>
</evidence>
<dbReference type="NCBIfam" id="TIGR04265">
    <property type="entry name" value="bac_cardiolipin"/>
    <property type="match status" value="1"/>
</dbReference>
<feature type="domain" description="PLD phosphodiesterase" evidence="14">
    <location>
        <begin position="392"/>
        <end position="419"/>
    </location>
</feature>
<dbReference type="HAMAP" id="MF_01916">
    <property type="entry name" value="Cardiolipin_synth_Cls"/>
    <property type="match status" value="1"/>
</dbReference>
<evidence type="ECO:0000256" key="11">
    <source>
        <dbReference type="ARBA" id="ARBA00023264"/>
    </source>
</evidence>
<feature type="transmembrane region" description="Helical" evidence="12">
    <location>
        <begin position="6"/>
        <end position="31"/>
    </location>
</feature>
<evidence type="ECO:0000256" key="4">
    <source>
        <dbReference type="ARBA" id="ARBA00022679"/>
    </source>
</evidence>
<keyword evidence="8 12" id="KW-0443">Lipid metabolism</keyword>
<comment type="subcellular location">
    <subcellularLocation>
        <location evidence="1 12">Cell membrane</location>
        <topology evidence="1 12">Multi-pass membrane protein</topology>
    </subcellularLocation>
</comment>
<dbReference type="CDD" id="cd09112">
    <property type="entry name" value="PLDc_CLS_2"/>
    <property type="match status" value="1"/>
</dbReference>
<evidence type="ECO:0000256" key="12">
    <source>
        <dbReference type="HAMAP-Rule" id="MF_01916"/>
    </source>
</evidence>
<dbReference type="Pfam" id="PF13396">
    <property type="entry name" value="PLDc_N"/>
    <property type="match status" value="1"/>
</dbReference>